<gene>
    <name evidence="14" type="ORF">ZEAMMB73_Zm00001d039127</name>
</gene>
<keyword evidence="11" id="KW-0294">Fucose metabolism</keyword>
<dbReference type="CDD" id="cd11299">
    <property type="entry name" value="O-FucT_plant"/>
    <property type="match status" value="1"/>
</dbReference>
<keyword evidence="8" id="KW-1133">Transmembrane helix</keyword>
<dbReference type="PANTHER" id="PTHR31741:SF42">
    <property type="entry name" value="O-FUCOSYLTRANSFERASE FAMILY PROTEIN"/>
    <property type="match status" value="1"/>
</dbReference>
<comment type="subcellular location">
    <subcellularLocation>
        <location evidence="1">Membrane</location>
        <topology evidence="1">Single-pass type II membrane protein</topology>
    </subcellularLocation>
</comment>
<reference evidence="14" key="1">
    <citation type="submission" date="2015-12" db="EMBL/GenBank/DDBJ databases">
        <title>Update maize B73 reference genome by single molecule sequencing technologies.</title>
        <authorList>
            <consortium name="Maize Genome Sequencing Project"/>
            <person name="Ware D."/>
        </authorList>
    </citation>
    <scope>NUCLEOTIDE SEQUENCE</scope>
    <source>
        <tissue evidence="14">Seedling</tissue>
    </source>
</reference>
<keyword evidence="9" id="KW-0472">Membrane</keyword>
<dbReference type="PANTHER" id="PTHR31741">
    <property type="entry name" value="OS02G0726500 PROTEIN-RELATED"/>
    <property type="match status" value="1"/>
</dbReference>
<name>A0A1D6MDQ0_MAIZE</name>
<comment type="similarity">
    <text evidence="3">Belongs to the glycosyltransferase GT106 family.</text>
</comment>
<keyword evidence="7" id="KW-0735">Signal-anchor</keyword>
<evidence type="ECO:0000256" key="10">
    <source>
        <dbReference type="ARBA" id="ARBA00023180"/>
    </source>
</evidence>
<protein>
    <recommendedName>
        <fullName evidence="13">O-fucosyltransferase family protein</fullName>
    </recommendedName>
</protein>
<evidence type="ECO:0000256" key="11">
    <source>
        <dbReference type="ARBA" id="ARBA00023253"/>
    </source>
</evidence>
<dbReference type="GO" id="GO:0016020">
    <property type="term" value="C:membrane"/>
    <property type="evidence" value="ECO:0007669"/>
    <property type="project" value="UniProtKB-SubCell"/>
</dbReference>
<sequence>MRRALGRETLLRRHRGSALLWLAVTALVTGTICLWSSFSVGLLSTYRVQLCYMHGIELYVQHLFEFSIKLYLVLISVLLLKDVVANELWRTVDSNGWRASSAPRICWPPPPAESESNGYLRVWCNGGLTQQRSAICNAVVVARIMNATLVLPELDTNSFWHDESWTNPKLRVKIPDYGFQMVRWPLHVSMLHYLQDTLFEYCSWLVFTYFFPFMYGTSGFVDIYDVPHFINTLKYDVRIVMSIPKITAQGKTKKLKAYKILPPRDAPVTWYRTTALERLRKYGAIYLTPFSHRLAEKIDDPEFQRLRCRVNYHALRFKPSIMKTSSDIANKLHSEGHFMSIHLRFELDVLAYAGCFDIFTPEEQEILLRHRNKYFPLLLRYWGKYFPGNTPDYRERRLIGKCPLTPEEVGLILRATGFDNSTWIYLAPGKLFGGKHFMKPFKAMFPRLKNHSMIRSGKLEENIRGLAGSAVDYMVCLLSDIFIYDGPSNFADNLMGHRLYYGFRTTITPNKKALARIFMDREEGHTSAFEERVRQVMLTHFGAPHKRIHPESFYTNPWPECFCQTKARNHADRCPHNSVNDVLESWFHNKEDVEVEATNQTDSTS</sequence>
<evidence type="ECO:0000256" key="7">
    <source>
        <dbReference type="ARBA" id="ARBA00022968"/>
    </source>
</evidence>
<evidence type="ECO:0000256" key="1">
    <source>
        <dbReference type="ARBA" id="ARBA00004606"/>
    </source>
</evidence>
<keyword evidence="12" id="KW-0119">Carbohydrate metabolism</keyword>
<proteinExistence type="inferred from homology"/>
<dbReference type="ExpressionAtlas" id="A0A1D6MDQ0">
    <property type="expression patterns" value="baseline and differential"/>
</dbReference>
<evidence type="ECO:0000256" key="6">
    <source>
        <dbReference type="ARBA" id="ARBA00022692"/>
    </source>
</evidence>
<evidence type="ECO:0000256" key="5">
    <source>
        <dbReference type="ARBA" id="ARBA00022679"/>
    </source>
</evidence>
<evidence type="ECO:0000256" key="3">
    <source>
        <dbReference type="ARBA" id="ARBA00007737"/>
    </source>
</evidence>
<keyword evidence="6" id="KW-0812">Transmembrane</keyword>
<dbReference type="IntAct" id="A0A1D6MDQ0">
    <property type="interactions" value="4"/>
</dbReference>
<dbReference type="InterPro" id="IPR019378">
    <property type="entry name" value="GDP-Fuc_O-FucTrfase"/>
</dbReference>
<dbReference type="InParanoid" id="A0A1D6MDQ0"/>
<evidence type="ECO:0000313" key="14">
    <source>
        <dbReference type="EMBL" id="AQK88773.1"/>
    </source>
</evidence>
<evidence type="ECO:0000256" key="12">
    <source>
        <dbReference type="ARBA" id="ARBA00023277"/>
    </source>
</evidence>
<dbReference type="Pfam" id="PF10250">
    <property type="entry name" value="O-FucT"/>
    <property type="match status" value="2"/>
</dbReference>
<dbReference type="EMBL" id="CM000782">
    <property type="protein sequence ID" value="AQK88773.1"/>
    <property type="molecule type" value="Genomic_DNA"/>
</dbReference>
<evidence type="ECO:0000256" key="9">
    <source>
        <dbReference type="ARBA" id="ARBA00023136"/>
    </source>
</evidence>
<dbReference type="GO" id="GO:0016757">
    <property type="term" value="F:glycosyltransferase activity"/>
    <property type="evidence" value="ECO:0007669"/>
    <property type="project" value="UniProtKB-KW"/>
</dbReference>
<dbReference type="GO" id="GO:0006004">
    <property type="term" value="P:fucose metabolic process"/>
    <property type="evidence" value="ECO:0007669"/>
    <property type="project" value="UniProtKB-KW"/>
</dbReference>
<keyword evidence="10" id="KW-0325">Glycoprotein</keyword>
<keyword evidence="4" id="KW-0328">Glycosyltransferase</keyword>
<dbReference type="InterPro" id="IPR024709">
    <property type="entry name" value="FucosylTrfase_pln"/>
</dbReference>
<dbReference type="PIRSF" id="PIRSF009360">
    <property type="entry name" value="UCP009360"/>
    <property type="match status" value="1"/>
</dbReference>
<keyword evidence="5" id="KW-0808">Transferase</keyword>
<organism evidence="14">
    <name type="scientific">Zea mays</name>
    <name type="common">Maize</name>
    <dbReference type="NCBI Taxonomy" id="4577"/>
    <lineage>
        <taxon>Eukaryota</taxon>
        <taxon>Viridiplantae</taxon>
        <taxon>Streptophyta</taxon>
        <taxon>Embryophyta</taxon>
        <taxon>Tracheophyta</taxon>
        <taxon>Spermatophyta</taxon>
        <taxon>Magnoliopsida</taxon>
        <taxon>Liliopsida</taxon>
        <taxon>Poales</taxon>
        <taxon>Poaceae</taxon>
        <taxon>PACMAD clade</taxon>
        <taxon>Panicoideae</taxon>
        <taxon>Andropogonodae</taxon>
        <taxon>Andropogoneae</taxon>
        <taxon>Tripsacinae</taxon>
        <taxon>Zea</taxon>
    </lineage>
</organism>
<accession>A0A1D6MDQ0</accession>
<evidence type="ECO:0000256" key="4">
    <source>
        <dbReference type="ARBA" id="ARBA00022676"/>
    </source>
</evidence>
<dbReference type="AlphaFoldDB" id="A0A1D6MDQ0"/>
<evidence type="ECO:0000256" key="13">
    <source>
        <dbReference type="ARBA" id="ARBA00030350"/>
    </source>
</evidence>
<evidence type="ECO:0000256" key="8">
    <source>
        <dbReference type="ARBA" id="ARBA00022989"/>
    </source>
</evidence>
<evidence type="ECO:0000256" key="2">
    <source>
        <dbReference type="ARBA" id="ARBA00004881"/>
    </source>
</evidence>
<comment type="pathway">
    <text evidence="2">Glycan metabolism.</text>
</comment>